<dbReference type="RefSeq" id="WP_027884610.1">
    <property type="nucleotide sequence ID" value="NZ_BMWY01000005.1"/>
</dbReference>
<keyword evidence="1" id="KW-0812">Transmembrane</keyword>
<evidence type="ECO:0000256" key="1">
    <source>
        <dbReference type="SAM" id="Phobius"/>
    </source>
</evidence>
<dbReference type="EMBL" id="BMWY01000005">
    <property type="protein sequence ID" value="GGZ58973.1"/>
    <property type="molecule type" value="Genomic_DNA"/>
</dbReference>
<organism evidence="2 3">
    <name type="scientific">Mesonia mobilis</name>
    <dbReference type="NCBI Taxonomy" id="369791"/>
    <lineage>
        <taxon>Bacteria</taxon>
        <taxon>Pseudomonadati</taxon>
        <taxon>Bacteroidota</taxon>
        <taxon>Flavobacteriia</taxon>
        <taxon>Flavobacteriales</taxon>
        <taxon>Flavobacteriaceae</taxon>
        <taxon>Mesonia</taxon>
    </lineage>
</organism>
<protein>
    <recommendedName>
        <fullName evidence="4">DUF2752 domain-containing protein</fullName>
    </recommendedName>
</protein>
<dbReference type="Pfam" id="PF10825">
    <property type="entry name" value="DUF2752"/>
    <property type="match status" value="1"/>
</dbReference>
<reference evidence="3" key="1">
    <citation type="journal article" date="2019" name="Int. J. Syst. Evol. Microbiol.">
        <title>The Global Catalogue of Microorganisms (GCM) 10K type strain sequencing project: providing services to taxonomists for standard genome sequencing and annotation.</title>
        <authorList>
            <consortium name="The Broad Institute Genomics Platform"/>
            <consortium name="The Broad Institute Genome Sequencing Center for Infectious Disease"/>
            <person name="Wu L."/>
            <person name="Ma J."/>
        </authorList>
    </citation>
    <scope>NUCLEOTIDE SEQUENCE [LARGE SCALE GENOMIC DNA]</scope>
    <source>
        <strain evidence="3">KCTC 12708</strain>
    </source>
</reference>
<dbReference type="GeneID" id="94369734"/>
<keyword evidence="1" id="KW-0472">Membrane</keyword>
<proteinExistence type="predicted"/>
<sequence>MEKYMLPCLHKKLFGFDCPGCGGQRALVMLLHGDLTEAFFMYPAIYPLVLLGLSILVNLISPFKYYGKMVSSLTIISIATIVISYIFKQFIL</sequence>
<gene>
    <name evidence="2" type="ORF">GCM10008088_20710</name>
</gene>
<name>A0ABQ3BVY0_9FLAO</name>
<keyword evidence="1" id="KW-1133">Transmembrane helix</keyword>
<evidence type="ECO:0008006" key="4">
    <source>
        <dbReference type="Google" id="ProtNLM"/>
    </source>
</evidence>
<keyword evidence="3" id="KW-1185">Reference proteome</keyword>
<evidence type="ECO:0000313" key="3">
    <source>
        <dbReference type="Proteomes" id="UP000615593"/>
    </source>
</evidence>
<feature type="transmembrane region" description="Helical" evidence="1">
    <location>
        <begin position="39"/>
        <end position="57"/>
    </location>
</feature>
<comment type="caution">
    <text evidence="2">The sequence shown here is derived from an EMBL/GenBank/DDBJ whole genome shotgun (WGS) entry which is preliminary data.</text>
</comment>
<dbReference type="InterPro" id="IPR021215">
    <property type="entry name" value="DUF2752"/>
</dbReference>
<accession>A0ABQ3BVY0</accession>
<evidence type="ECO:0000313" key="2">
    <source>
        <dbReference type="EMBL" id="GGZ58973.1"/>
    </source>
</evidence>
<feature type="transmembrane region" description="Helical" evidence="1">
    <location>
        <begin position="69"/>
        <end position="87"/>
    </location>
</feature>
<dbReference type="Proteomes" id="UP000615593">
    <property type="component" value="Unassembled WGS sequence"/>
</dbReference>